<comment type="caution">
    <text evidence="1">The sequence shown here is derived from an EMBL/GenBank/DDBJ whole genome shotgun (WGS) entry which is preliminary data.</text>
</comment>
<dbReference type="Proteomes" id="UP000614350">
    <property type="component" value="Unassembled WGS sequence"/>
</dbReference>
<sequence>MVDVLSAVFKGTLYLAIHEKFSSRLFHSDRALLSLRRSESDGQKFAGIAMPLVGIRFVTLRDATLSILQQDRRRCEPFAEDCIA</sequence>
<dbReference type="EMBL" id="JACSEA010000010">
    <property type="protein sequence ID" value="KAF7391036.1"/>
    <property type="molecule type" value="Genomic_DNA"/>
</dbReference>
<evidence type="ECO:0000313" key="2">
    <source>
        <dbReference type="Proteomes" id="UP000614350"/>
    </source>
</evidence>
<keyword evidence="2" id="KW-1185">Reference proteome</keyword>
<accession>A0A834JT53</accession>
<protein>
    <submittedName>
        <fullName evidence="1">Uncharacterized protein</fullName>
    </submittedName>
</protein>
<reference evidence="1" key="1">
    <citation type="journal article" date="2020" name="G3 (Bethesda)">
        <title>High-Quality Assemblies for Three Invasive Social Wasps from the &lt;i&gt;Vespula&lt;/i&gt; Genus.</title>
        <authorList>
            <person name="Harrop T.W.R."/>
            <person name="Guhlin J."/>
            <person name="McLaughlin G.M."/>
            <person name="Permina E."/>
            <person name="Stockwell P."/>
            <person name="Gilligan J."/>
            <person name="Le Lec M.F."/>
            <person name="Gruber M.A.M."/>
            <person name="Quinn O."/>
            <person name="Lovegrove M."/>
            <person name="Duncan E.J."/>
            <person name="Remnant E.J."/>
            <person name="Van Eeckhoven J."/>
            <person name="Graham B."/>
            <person name="Knapp R.A."/>
            <person name="Langford K.W."/>
            <person name="Kronenberg Z."/>
            <person name="Press M.O."/>
            <person name="Eacker S.M."/>
            <person name="Wilson-Rankin E.E."/>
            <person name="Purcell J."/>
            <person name="Lester P.J."/>
            <person name="Dearden P.K."/>
        </authorList>
    </citation>
    <scope>NUCLEOTIDE SEQUENCE</scope>
    <source>
        <strain evidence="1">Marl-1</strain>
    </source>
</reference>
<evidence type="ECO:0000313" key="1">
    <source>
        <dbReference type="EMBL" id="KAF7391036.1"/>
    </source>
</evidence>
<name>A0A834JT53_VESVU</name>
<dbReference type="AlphaFoldDB" id="A0A834JT53"/>
<organism evidence="1 2">
    <name type="scientific">Vespula vulgaris</name>
    <name type="common">Yellow jacket</name>
    <name type="synonym">Wasp</name>
    <dbReference type="NCBI Taxonomy" id="7454"/>
    <lineage>
        <taxon>Eukaryota</taxon>
        <taxon>Metazoa</taxon>
        <taxon>Ecdysozoa</taxon>
        <taxon>Arthropoda</taxon>
        <taxon>Hexapoda</taxon>
        <taxon>Insecta</taxon>
        <taxon>Pterygota</taxon>
        <taxon>Neoptera</taxon>
        <taxon>Endopterygota</taxon>
        <taxon>Hymenoptera</taxon>
        <taxon>Apocrita</taxon>
        <taxon>Aculeata</taxon>
        <taxon>Vespoidea</taxon>
        <taxon>Vespidae</taxon>
        <taxon>Vespinae</taxon>
        <taxon>Vespula</taxon>
    </lineage>
</organism>
<gene>
    <name evidence="1" type="ORF">HZH66_009516</name>
</gene>
<proteinExistence type="predicted"/>